<gene>
    <name evidence="1" type="ORF">PACLA_8A007402</name>
</gene>
<reference evidence="1" key="1">
    <citation type="submission" date="2020-04" db="EMBL/GenBank/DDBJ databases">
        <authorList>
            <person name="Alioto T."/>
            <person name="Alioto T."/>
            <person name="Gomez Garrido J."/>
        </authorList>
    </citation>
    <scope>NUCLEOTIDE SEQUENCE</scope>
    <source>
        <strain evidence="1">A484AB</strain>
    </source>
</reference>
<dbReference type="AlphaFoldDB" id="A0A7D9DGF2"/>
<sequence>MSNKEIYKRVNESWQLHRSELMELETQEIQTKCKEIKADAACGSNDSRLKKTTLPNNVLRVQEASETIKSLTAEVNSFSEKLKRSHDALEKENFRKELKRAKTSLLFSTSELRKAQDALRKNLGVKKSEFAKHLSP</sequence>
<dbReference type="EMBL" id="CACRXK020000762">
    <property type="protein sequence ID" value="CAB3984618.1"/>
    <property type="molecule type" value="Genomic_DNA"/>
</dbReference>
<accession>A0A7D9DGF2</accession>
<dbReference type="Proteomes" id="UP001152795">
    <property type="component" value="Unassembled WGS sequence"/>
</dbReference>
<comment type="caution">
    <text evidence="1">The sequence shown here is derived from an EMBL/GenBank/DDBJ whole genome shotgun (WGS) entry which is preliminary data.</text>
</comment>
<name>A0A7D9DGF2_PARCT</name>
<keyword evidence="2" id="KW-1185">Reference proteome</keyword>
<protein>
    <submittedName>
        <fullName evidence="1">Uncharacterized protein</fullName>
    </submittedName>
</protein>
<evidence type="ECO:0000313" key="2">
    <source>
        <dbReference type="Proteomes" id="UP001152795"/>
    </source>
</evidence>
<proteinExistence type="predicted"/>
<evidence type="ECO:0000313" key="1">
    <source>
        <dbReference type="EMBL" id="CAB3984618.1"/>
    </source>
</evidence>
<organism evidence="1 2">
    <name type="scientific">Paramuricea clavata</name>
    <name type="common">Red gorgonian</name>
    <name type="synonym">Violescent sea-whip</name>
    <dbReference type="NCBI Taxonomy" id="317549"/>
    <lineage>
        <taxon>Eukaryota</taxon>
        <taxon>Metazoa</taxon>
        <taxon>Cnidaria</taxon>
        <taxon>Anthozoa</taxon>
        <taxon>Octocorallia</taxon>
        <taxon>Malacalcyonacea</taxon>
        <taxon>Plexauridae</taxon>
        <taxon>Paramuricea</taxon>
    </lineage>
</organism>
<dbReference type="OrthoDB" id="5961616at2759"/>